<dbReference type="GO" id="GO:0003824">
    <property type="term" value="F:catalytic activity"/>
    <property type="evidence" value="ECO:0007669"/>
    <property type="project" value="InterPro"/>
</dbReference>
<evidence type="ECO:0000313" key="1">
    <source>
        <dbReference type="EMBL" id="KKP05647.1"/>
    </source>
</evidence>
<reference evidence="2" key="1">
    <citation type="journal article" date="2015" name="Genome Announc.">
        <title>Draft whole-genome sequence of the biocontrol agent Trichoderma harzianum T6776.</title>
        <authorList>
            <person name="Baroncelli R."/>
            <person name="Piaggeschi G."/>
            <person name="Fiorini L."/>
            <person name="Bertolini E."/>
            <person name="Zapparata A."/>
            <person name="Pe M.E."/>
            <person name="Sarrocco S."/>
            <person name="Vannacci G."/>
        </authorList>
    </citation>
    <scope>NUCLEOTIDE SEQUENCE [LARGE SCALE GENOMIC DNA]</scope>
    <source>
        <strain evidence="2">T6776</strain>
    </source>
</reference>
<dbReference type="Gene3D" id="3.40.50.1580">
    <property type="entry name" value="Nucleoside phosphorylase domain"/>
    <property type="match status" value="1"/>
</dbReference>
<dbReference type="OrthoDB" id="1577640at2759"/>
<dbReference type="AlphaFoldDB" id="A0A0G0A076"/>
<dbReference type="Proteomes" id="UP000034112">
    <property type="component" value="Unassembled WGS sequence"/>
</dbReference>
<dbReference type="InterPro" id="IPR053137">
    <property type="entry name" value="NLR-like"/>
</dbReference>
<dbReference type="PANTHER" id="PTHR46082:SF11">
    <property type="entry name" value="AAA+ ATPASE DOMAIN-CONTAINING PROTEIN-RELATED"/>
    <property type="match status" value="1"/>
</dbReference>
<sequence>MSDPNNYTAFLDERHDVPGYVSPHDNNDYTLERIGKHNVAIAVLPCGEYESASAAIVARDMLHSFPNIGISLLVGIGGGAPSPKHEIRLSDVVVGVSSNGNGSIFQYDYGDTLQGQGQSFQKMIFLNKPPLILLSAVNGLMAEHEYEGKQLAEAVGSVIDGKKKLRKKFGRLEAASDRLYKSHFVHSLGEEEGCAIVCGDDPRNLTHQPERTDEDDDPVIHYGLIA</sequence>
<dbReference type="InterPro" id="IPR035994">
    <property type="entry name" value="Nucleoside_phosphorylase_sf"/>
</dbReference>
<organism evidence="1 2">
    <name type="scientific">Trichoderma harzianum</name>
    <name type="common">Hypocrea lixii</name>
    <dbReference type="NCBI Taxonomy" id="5544"/>
    <lineage>
        <taxon>Eukaryota</taxon>
        <taxon>Fungi</taxon>
        <taxon>Dikarya</taxon>
        <taxon>Ascomycota</taxon>
        <taxon>Pezizomycotina</taxon>
        <taxon>Sordariomycetes</taxon>
        <taxon>Hypocreomycetidae</taxon>
        <taxon>Hypocreales</taxon>
        <taxon>Hypocreaceae</taxon>
        <taxon>Trichoderma</taxon>
    </lineage>
</organism>
<proteinExistence type="predicted"/>
<dbReference type="OMA" id="LMAEHEY"/>
<dbReference type="SUPFAM" id="SSF53167">
    <property type="entry name" value="Purine and uridine phosphorylases"/>
    <property type="match status" value="1"/>
</dbReference>
<evidence type="ECO:0008006" key="3">
    <source>
        <dbReference type="Google" id="ProtNLM"/>
    </source>
</evidence>
<evidence type="ECO:0000313" key="2">
    <source>
        <dbReference type="Proteomes" id="UP000034112"/>
    </source>
</evidence>
<comment type="caution">
    <text evidence="1">The sequence shown here is derived from an EMBL/GenBank/DDBJ whole genome shotgun (WGS) entry which is preliminary data.</text>
</comment>
<gene>
    <name evidence="1" type="ORF">THAR02_02201</name>
</gene>
<dbReference type="PANTHER" id="PTHR46082">
    <property type="entry name" value="ATP/GTP-BINDING PROTEIN-RELATED"/>
    <property type="match status" value="1"/>
</dbReference>
<dbReference type="GO" id="GO:0009116">
    <property type="term" value="P:nucleoside metabolic process"/>
    <property type="evidence" value="ECO:0007669"/>
    <property type="project" value="InterPro"/>
</dbReference>
<accession>A0A0G0A076</accession>
<dbReference type="EMBL" id="JOKZ01000043">
    <property type="protein sequence ID" value="KKP05647.1"/>
    <property type="molecule type" value="Genomic_DNA"/>
</dbReference>
<name>A0A0G0A076_TRIHA</name>
<protein>
    <recommendedName>
        <fullName evidence="3">Nucleoside phosphorylase domain-containing protein</fullName>
    </recommendedName>
</protein>